<sequence length="388" mass="43168">MNEDSNLRNFTPQASRKRSHREISGSHSDGESQTSWSQHGESSSSVNRPGALNNSRPRLPPLPSLPQMRFPGDGFDFRRPVMSTRVSPPSFTLQNLPRGDIIDLTQDSDPTLRPARTGRREETRTNRASRGPRFGRNIMADVVDLEADSSPSSQQQQHQPSSPEVQFLGSSVRQSTSQDISGNHDRSGQAHRSQFLPGGSNLMNLLRGIQRPGRPPPLDREQLLRYELSLRTRNIRLIRRVHTQPPMIWNNVPANNGIDLTMELDDVPIHLDYSTTGFVGNPPPRAEAPYDPPSAAPEGFTRTVQEDEEVICPNCEHELGTGDELRKQIWVCRPCGHVYCGTCTKNRALSSRAKKSDQSPDTKTKPFAKCVVADCGKSVHPSYVISVT</sequence>
<evidence type="ECO:0008006" key="4">
    <source>
        <dbReference type="Google" id="ProtNLM"/>
    </source>
</evidence>
<keyword evidence="3" id="KW-1185">Reference proteome</keyword>
<protein>
    <recommendedName>
        <fullName evidence="4">RING finger domain-containing protein</fullName>
    </recommendedName>
</protein>
<dbReference type="STRING" id="554155.C5FMQ5"/>
<dbReference type="HOGENOM" id="CLU_043321_1_0_1"/>
<dbReference type="InterPro" id="IPR011011">
    <property type="entry name" value="Znf_FYVE_PHD"/>
</dbReference>
<reference evidence="3" key="1">
    <citation type="journal article" date="2012" name="MBio">
        <title>Comparative genome analysis of Trichophyton rubrum and related dermatophytes reveals candidate genes involved in infection.</title>
        <authorList>
            <person name="Martinez D.A."/>
            <person name="Oliver B.G."/>
            <person name="Graeser Y."/>
            <person name="Goldberg J.M."/>
            <person name="Li W."/>
            <person name="Martinez-Rossi N.M."/>
            <person name="Monod M."/>
            <person name="Shelest E."/>
            <person name="Barton R.C."/>
            <person name="Birch E."/>
            <person name="Brakhage A.A."/>
            <person name="Chen Z."/>
            <person name="Gurr S.J."/>
            <person name="Heiman D."/>
            <person name="Heitman J."/>
            <person name="Kosti I."/>
            <person name="Rossi A."/>
            <person name="Saif S."/>
            <person name="Samalova M."/>
            <person name="Saunders C.W."/>
            <person name="Shea T."/>
            <person name="Summerbell R.C."/>
            <person name="Xu J."/>
            <person name="Young S."/>
            <person name="Zeng Q."/>
            <person name="Birren B.W."/>
            <person name="Cuomo C.A."/>
            <person name="White T.C."/>
        </authorList>
    </citation>
    <scope>NUCLEOTIDE SEQUENCE [LARGE SCALE GENOMIC DNA]</scope>
    <source>
        <strain evidence="3">ATCC MYA-4605 / CBS 113480</strain>
    </source>
</reference>
<dbReference type="RefSeq" id="XP_002848471.1">
    <property type="nucleotide sequence ID" value="XM_002848425.1"/>
</dbReference>
<dbReference type="GO" id="GO:0004842">
    <property type="term" value="F:ubiquitin-protein transferase activity"/>
    <property type="evidence" value="ECO:0007669"/>
    <property type="project" value="TreeGrafter"/>
</dbReference>
<dbReference type="VEuPathDB" id="FungiDB:MCYG_03977"/>
<accession>C5FMQ5</accession>
<feature type="compositionally biased region" description="Basic and acidic residues" evidence="1">
    <location>
        <begin position="21"/>
        <end position="30"/>
    </location>
</feature>
<dbReference type="PANTHER" id="PTHR28042:SF1">
    <property type="entry name" value="E3 UBIQUITIN-PROTEIN LIGASE COMPLEX SLX5-SLX8 SUBUNIT SLX5"/>
    <property type="match status" value="1"/>
</dbReference>
<name>C5FMQ5_ARTOC</name>
<dbReference type="EMBL" id="DS995703">
    <property type="protein sequence ID" value="EEQ31158.1"/>
    <property type="molecule type" value="Genomic_DNA"/>
</dbReference>
<feature type="compositionally biased region" description="Polar residues" evidence="1">
    <location>
        <begin position="168"/>
        <end position="181"/>
    </location>
</feature>
<dbReference type="OrthoDB" id="2398441at2759"/>
<dbReference type="SUPFAM" id="SSF57903">
    <property type="entry name" value="FYVE/PHD zinc finger"/>
    <property type="match status" value="1"/>
</dbReference>
<organism evidence="2 3">
    <name type="scientific">Arthroderma otae (strain ATCC MYA-4605 / CBS 113480)</name>
    <name type="common">Microsporum canis</name>
    <dbReference type="NCBI Taxonomy" id="554155"/>
    <lineage>
        <taxon>Eukaryota</taxon>
        <taxon>Fungi</taxon>
        <taxon>Dikarya</taxon>
        <taxon>Ascomycota</taxon>
        <taxon>Pezizomycotina</taxon>
        <taxon>Eurotiomycetes</taxon>
        <taxon>Eurotiomycetidae</taxon>
        <taxon>Onygenales</taxon>
        <taxon>Arthrodermataceae</taxon>
        <taxon>Microsporum</taxon>
    </lineage>
</organism>
<feature type="region of interest" description="Disordered" evidence="1">
    <location>
        <begin position="1"/>
        <end position="199"/>
    </location>
</feature>
<gene>
    <name evidence="2" type="ORF">MCYG_03977</name>
</gene>
<feature type="compositionally biased region" description="Polar residues" evidence="1">
    <location>
        <begin position="31"/>
        <end position="47"/>
    </location>
</feature>
<dbReference type="InterPro" id="IPR038886">
    <property type="entry name" value="E3_SLX5/Rfp1"/>
</dbReference>
<dbReference type="Proteomes" id="UP000002035">
    <property type="component" value="Unassembled WGS sequence"/>
</dbReference>
<dbReference type="GeneID" id="9222793"/>
<dbReference type="PANTHER" id="PTHR28042">
    <property type="entry name" value="E3 UBIQUITIN-PROTEIN LIGASE COMPLEX SLX5-SLX8 SUBUNIT SLX5"/>
    <property type="match status" value="1"/>
</dbReference>
<evidence type="ECO:0000313" key="3">
    <source>
        <dbReference type="Proteomes" id="UP000002035"/>
    </source>
</evidence>
<proteinExistence type="predicted"/>
<evidence type="ECO:0000256" key="1">
    <source>
        <dbReference type="SAM" id="MobiDB-lite"/>
    </source>
</evidence>
<feature type="compositionally biased region" description="Polar residues" evidence="1">
    <location>
        <begin position="84"/>
        <end position="95"/>
    </location>
</feature>
<dbReference type="AlphaFoldDB" id="C5FMQ5"/>
<evidence type="ECO:0000313" key="2">
    <source>
        <dbReference type="EMBL" id="EEQ31158.1"/>
    </source>
</evidence>
<dbReference type="eggNOG" id="ENOG502SDJU">
    <property type="taxonomic scope" value="Eukaryota"/>
</dbReference>
<dbReference type="GO" id="GO:0033768">
    <property type="term" value="C:SUMO-targeted ubiquitin ligase complex"/>
    <property type="evidence" value="ECO:0007669"/>
    <property type="project" value="TreeGrafter"/>
</dbReference>
<feature type="compositionally biased region" description="Low complexity" evidence="1">
    <location>
        <begin position="149"/>
        <end position="163"/>
    </location>
</feature>
<dbReference type="OMA" id="KPFSKCQ"/>